<dbReference type="InterPro" id="IPR013564">
    <property type="entry name" value="MurT_C"/>
</dbReference>
<evidence type="ECO:0000313" key="5">
    <source>
        <dbReference type="EMBL" id="WDF81775.1"/>
    </source>
</evidence>
<comment type="subunit">
    <text evidence="2">Forms a heterodimer with GatD.</text>
</comment>
<feature type="domain" description="Lipid II isoglutaminyl synthase (glutamine-hydrolyzing) subunit MurT C-terminal" evidence="4">
    <location>
        <begin position="311"/>
        <end position="422"/>
    </location>
</feature>
<dbReference type="PANTHER" id="PTHR23135">
    <property type="entry name" value="MUR LIGASE FAMILY MEMBER"/>
    <property type="match status" value="1"/>
</dbReference>
<keyword evidence="6" id="KW-1185">Reference proteome</keyword>
<sequence length="442" mass="48799">MGKLAYTVLHGVFKGGSSYPGKLAQKIDPNVLATLGKDYDVIVVTGTNGKTLTTNLVVKVLKQQYADILTNPSGSNMMRGIITAFIAGRKHQHGKRGLAVLEVDEANVAPVSAALDVKAYVLTNIFRDQMDRYGEFYTTYAKILDGIKLHPDALVLANGDAPIFHSREFKNPVKYFGFNRGGTADMHAAVNTDGVLCPRCEHILHYHEISYSNLGDYFCPHCGFKRPALTYEMTAIKAQTPTSSEFVIDGHDYKLSIGGTYNIYNALAAYAVGTAYDITPAQIGKAFAYDEKVFGRQEVVNVDGKQVTLVLVKNPVGMNQVLEMIGHAKDHFAFGFLLNAKYADGKDTSWIWDTDLEQFVQSKQATSYLVGGERYKDIEFRMEVAGVGKNDLITEPDLTKLPERIKAFPEDSVYLLATYTAMLQLRKSFADGGYIKAGFENK</sequence>
<keyword evidence="2" id="KW-0067">ATP-binding</keyword>
<dbReference type="HAMAP" id="MF_02214">
    <property type="entry name" value="Lipid_II_synth_MurT"/>
    <property type="match status" value="1"/>
</dbReference>
<feature type="domain" description="Mur ligase central" evidence="3">
    <location>
        <begin position="44"/>
        <end position="188"/>
    </location>
</feature>
<comment type="catalytic activity">
    <reaction evidence="2">
        <text>beta-D-GlcNAc-(1-&gt;4)-Mur2Ac(oyl-L-Ala-gamma-D-O-P-Glu-L-Lys-D-Ala-D-Ala)-di-trans,octa-cis-undecaprenyl diphosphate + NH4(+) = beta-D-GlcNAc-(1-&gt;4)-Mur2Ac(oyl-L-Ala-D-isoglutaminyl-L-Lys-D-Ala-D-Ala)-di-trans,octa-cis-undecaprenyl diphosphate + phosphate + H(+)</text>
        <dbReference type="Rhea" id="RHEA:57932"/>
        <dbReference type="ChEBI" id="CHEBI:15378"/>
        <dbReference type="ChEBI" id="CHEBI:28938"/>
        <dbReference type="ChEBI" id="CHEBI:43474"/>
        <dbReference type="ChEBI" id="CHEBI:62233"/>
        <dbReference type="ChEBI" id="CHEBI:143132"/>
    </reaction>
</comment>
<proteinExistence type="inferred from homology"/>
<gene>
    <name evidence="2" type="primary">murT</name>
    <name evidence="5" type="ORF">PQ472_07520</name>
</gene>
<dbReference type="Gene3D" id="3.40.1190.10">
    <property type="entry name" value="Mur-like, catalytic domain"/>
    <property type="match status" value="1"/>
</dbReference>
<feature type="binding site" evidence="2">
    <location>
        <position position="222"/>
    </location>
    <ligand>
        <name>Zn(2+)</name>
        <dbReference type="ChEBI" id="CHEBI:29105"/>
    </ligand>
</feature>
<dbReference type="InterPro" id="IPR043703">
    <property type="entry name" value="Lipid_II_synth_MurT"/>
</dbReference>
<keyword evidence="2" id="KW-0479">Metal-binding</keyword>
<dbReference type="Pfam" id="PF08245">
    <property type="entry name" value="Mur_ligase_M"/>
    <property type="match status" value="1"/>
</dbReference>
<dbReference type="GO" id="GO:0016874">
    <property type="term" value="F:ligase activity"/>
    <property type="evidence" value="ECO:0007669"/>
    <property type="project" value="UniProtKB-KW"/>
</dbReference>
<evidence type="ECO:0000256" key="2">
    <source>
        <dbReference type="HAMAP-Rule" id="MF_02214"/>
    </source>
</evidence>
<dbReference type="SUPFAM" id="SSF53623">
    <property type="entry name" value="MurD-like peptide ligases, catalytic domain"/>
    <property type="match status" value="1"/>
</dbReference>
<comment type="catalytic activity">
    <reaction evidence="2">
        <text>beta-D-GlcNAc-(1-&gt;4)-Mur2Ac(oyl-L-Ala-gamma-D-Glu-L-Lys-D-Ala-D-Ala)-di-trans,octa-cis-undecaprenyl diphosphate + L-glutamine + ATP + H2O = beta-D-GlcNAc-(1-&gt;4)-Mur2Ac(oyl-L-Ala-D-isoglutaminyl-L-Lys-D-Ala-D-Ala)-di-trans,octa-cis-undecaprenyl diphosphate + L-glutamate + ADP + phosphate + H(+)</text>
        <dbReference type="Rhea" id="RHEA:57928"/>
        <dbReference type="ChEBI" id="CHEBI:15377"/>
        <dbReference type="ChEBI" id="CHEBI:15378"/>
        <dbReference type="ChEBI" id="CHEBI:29985"/>
        <dbReference type="ChEBI" id="CHEBI:30616"/>
        <dbReference type="ChEBI" id="CHEBI:43474"/>
        <dbReference type="ChEBI" id="CHEBI:58359"/>
        <dbReference type="ChEBI" id="CHEBI:60033"/>
        <dbReference type="ChEBI" id="CHEBI:62233"/>
        <dbReference type="ChEBI" id="CHEBI:456216"/>
        <dbReference type="EC" id="6.3.5.13"/>
    </reaction>
</comment>
<dbReference type="InterPro" id="IPR013221">
    <property type="entry name" value="Mur_ligase_cen"/>
</dbReference>
<reference evidence="5 6" key="1">
    <citation type="submission" date="2023-02" db="EMBL/GenBank/DDBJ databases">
        <title>Genome sequence of Lacticaseibacillus sp. KACC 23028.</title>
        <authorList>
            <person name="Kim S."/>
            <person name="Heo J."/>
            <person name="Kwon S.-W."/>
        </authorList>
    </citation>
    <scope>NUCLEOTIDE SEQUENCE [LARGE SCALE GENOMIC DNA]</scope>
    <source>
        <strain evidence="5 6">KACC 23028</strain>
    </source>
</reference>
<comment type="similarity">
    <text evidence="2">Belongs to the MurCDEF family. MurT subfamily.</text>
</comment>
<evidence type="ECO:0000256" key="1">
    <source>
        <dbReference type="ARBA" id="ARBA00004752"/>
    </source>
</evidence>
<protein>
    <recommendedName>
        <fullName evidence="2">Lipid II isoglutaminyl synthase (glutamine-hydrolyzing) subunit MurT</fullName>
        <ecNumber evidence="2">6.3.5.13</ecNumber>
    </recommendedName>
</protein>
<name>A0ABY7WV18_9LACO</name>
<keyword evidence="2" id="KW-0133">Cell shape</keyword>
<dbReference type="EMBL" id="CP117884">
    <property type="protein sequence ID" value="WDF81775.1"/>
    <property type="molecule type" value="Genomic_DNA"/>
</dbReference>
<keyword evidence="2" id="KW-0573">Peptidoglycan synthesis</keyword>
<feature type="binding site" evidence="2">
    <location>
        <position position="219"/>
    </location>
    <ligand>
        <name>Zn(2+)</name>
        <dbReference type="ChEBI" id="CHEBI:29105"/>
    </ligand>
</feature>
<comment type="catalytic activity">
    <reaction evidence="2">
        <text>beta-D-GlcNAc-(1-&gt;4)-Mur2Ac(oyl-L-Ala-gamma-D-Glu-L-Lys-D-Ala-D-Ala)-di-trans,octa-cis-undecaprenyl diphosphate + ATP = beta-D-GlcNAc-(1-&gt;4)-Mur2Ac(oyl-L-Ala-gamma-D-O-P-Glu-L-Lys-D-Ala-D-Ala)-di-trans,octa-cis-undecaprenyl diphosphate + ADP</text>
        <dbReference type="Rhea" id="RHEA:59488"/>
        <dbReference type="ChEBI" id="CHEBI:30616"/>
        <dbReference type="ChEBI" id="CHEBI:60033"/>
        <dbReference type="ChEBI" id="CHEBI:143132"/>
        <dbReference type="ChEBI" id="CHEBI:456216"/>
    </reaction>
</comment>
<keyword evidence="2 5" id="KW-0436">Ligase</keyword>
<dbReference type="Proteomes" id="UP001220377">
    <property type="component" value="Chromosome"/>
</dbReference>
<accession>A0ABY7WV18</accession>
<comment type="function">
    <text evidence="2">The lipid II isoglutaminyl synthase complex catalyzes the formation of alpha-D-isoglutamine in the cell wall lipid II stem peptide. The MurT subunit catalyzes the ATP-dependent amidation of D-glutamate residue of lipid II, converting it to an isoglutamine residue.</text>
</comment>
<dbReference type="RefSeq" id="WP_274258762.1">
    <property type="nucleotide sequence ID" value="NZ_CP117884.1"/>
</dbReference>
<feature type="binding site" evidence="2">
    <location>
        <position position="197"/>
    </location>
    <ligand>
        <name>Zn(2+)</name>
        <dbReference type="ChEBI" id="CHEBI:29105"/>
    </ligand>
</feature>
<keyword evidence="2" id="KW-0862">Zinc</keyword>
<dbReference type="Pfam" id="PF08353">
    <property type="entry name" value="MurT_C"/>
    <property type="match status" value="1"/>
</dbReference>
<evidence type="ECO:0000259" key="3">
    <source>
        <dbReference type="Pfam" id="PF08245"/>
    </source>
</evidence>
<dbReference type="EC" id="6.3.5.13" evidence="2"/>
<dbReference type="InterPro" id="IPR036565">
    <property type="entry name" value="Mur-like_cat_sf"/>
</dbReference>
<organism evidence="5 6">
    <name type="scientific">Lacticaseibacillus pabuli</name>
    <dbReference type="NCBI Taxonomy" id="3025672"/>
    <lineage>
        <taxon>Bacteria</taxon>
        <taxon>Bacillati</taxon>
        <taxon>Bacillota</taxon>
        <taxon>Bacilli</taxon>
        <taxon>Lactobacillales</taxon>
        <taxon>Lactobacillaceae</taxon>
        <taxon>Lacticaseibacillus</taxon>
    </lineage>
</organism>
<feature type="binding site" evidence="2">
    <location>
        <position position="200"/>
    </location>
    <ligand>
        <name>Zn(2+)</name>
        <dbReference type="ChEBI" id="CHEBI:29105"/>
    </ligand>
</feature>
<evidence type="ECO:0000313" key="6">
    <source>
        <dbReference type="Proteomes" id="UP001220377"/>
    </source>
</evidence>
<evidence type="ECO:0000259" key="4">
    <source>
        <dbReference type="Pfam" id="PF08353"/>
    </source>
</evidence>
<feature type="active site" evidence="2">
    <location>
        <position position="347"/>
    </location>
</feature>
<comment type="pathway">
    <text evidence="1 2">Cell wall biogenesis; peptidoglycan biosynthesis.</text>
</comment>
<keyword evidence="2" id="KW-0961">Cell wall biogenesis/degradation</keyword>
<dbReference type="PANTHER" id="PTHR23135:SF7">
    <property type="entry name" value="LIPID II ISOGLUTAMINYL SYNTHASE (GLUTAMINE-HYDROLYZING) SUBUNIT MURT"/>
    <property type="match status" value="1"/>
</dbReference>
<keyword evidence="2" id="KW-0547">Nucleotide-binding</keyword>